<evidence type="ECO:0000259" key="4">
    <source>
        <dbReference type="PROSITE" id="PS50042"/>
    </source>
</evidence>
<dbReference type="InterPro" id="IPR018490">
    <property type="entry name" value="cNMP-bd_dom_sf"/>
</dbReference>
<dbReference type="Gene3D" id="2.60.120.10">
    <property type="entry name" value="Jelly Rolls"/>
    <property type="match status" value="1"/>
</dbReference>
<dbReference type="RefSeq" id="WP_137327466.1">
    <property type="nucleotide sequence ID" value="NZ_CP040058.1"/>
</dbReference>
<dbReference type="KEGG" id="arf:AR1Y2_0392"/>
<dbReference type="SMART" id="SM00419">
    <property type="entry name" value="HTH_CRP"/>
    <property type="match status" value="1"/>
</dbReference>
<dbReference type="PRINTS" id="PR00034">
    <property type="entry name" value="HTHCRP"/>
</dbReference>
<dbReference type="PROSITE" id="PS50042">
    <property type="entry name" value="CNMP_BINDING_3"/>
    <property type="match status" value="1"/>
</dbReference>
<proteinExistence type="predicted"/>
<dbReference type="GO" id="GO:0003700">
    <property type="term" value="F:DNA-binding transcription factor activity"/>
    <property type="evidence" value="ECO:0007669"/>
    <property type="project" value="TreeGrafter"/>
</dbReference>
<organism evidence="6 7">
    <name type="scientific">Anaerostipes rhamnosivorans</name>
    <dbReference type="NCBI Taxonomy" id="1229621"/>
    <lineage>
        <taxon>Bacteria</taxon>
        <taxon>Bacillati</taxon>
        <taxon>Bacillota</taxon>
        <taxon>Clostridia</taxon>
        <taxon>Lachnospirales</taxon>
        <taxon>Lachnospiraceae</taxon>
        <taxon>Anaerostipes</taxon>
    </lineage>
</organism>
<dbReference type="GO" id="GO:0003677">
    <property type="term" value="F:DNA binding"/>
    <property type="evidence" value="ECO:0007669"/>
    <property type="project" value="UniProtKB-KW"/>
</dbReference>
<feature type="domain" description="Cyclic nucleotide-binding" evidence="4">
    <location>
        <begin position="17"/>
        <end position="84"/>
    </location>
</feature>
<dbReference type="Pfam" id="PF13545">
    <property type="entry name" value="HTH_Crp_2"/>
    <property type="match status" value="1"/>
</dbReference>
<sequence length="226" mass="25387">MEYADQVVPILKSSLPFWEHLKEAEKKNLSQWSQLVHYGKGGMIRCQNCECTGVLIIKSGSVRTFMLSEEGKEITLYRLDQGDVCVLSASCVLSAITFEVQMEAVTESEIVQISAGAYSEVVDQNIYAEAFTYKQATERFSDVMWTMQQILFMSFDKRLAIFLLDESGKTGSDTIRMTHEQIAKYTGSAREVVSRMLKYFSSEGLVKLSRGGVSILDKKGLKQLIA</sequence>
<evidence type="ECO:0000256" key="3">
    <source>
        <dbReference type="ARBA" id="ARBA00023163"/>
    </source>
</evidence>
<evidence type="ECO:0000259" key="5">
    <source>
        <dbReference type="PROSITE" id="PS51063"/>
    </source>
</evidence>
<dbReference type="InterPro" id="IPR012318">
    <property type="entry name" value="HTH_CRP"/>
</dbReference>
<dbReference type="InterPro" id="IPR036390">
    <property type="entry name" value="WH_DNA-bd_sf"/>
</dbReference>
<evidence type="ECO:0000256" key="2">
    <source>
        <dbReference type="ARBA" id="ARBA00023125"/>
    </source>
</evidence>
<gene>
    <name evidence="6" type="ORF">AR1Y2_0392</name>
</gene>
<dbReference type="EMBL" id="CP040058">
    <property type="protein sequence ID" value="QCP33846.1"/>
    <property type="molecule type" value="Genomic_DNA"/>
</dbReference>
<dbReference type="Pfam" id="PF00027">
    <property type="entry name" value="cNMP_binding"/>
    <property type="match status" value="1"/>
</dbReference>
<reference evidence="6 7" key="1">
    <citation type="submission" date="2019-05" db="EMBL/GenBank/DDBJ databases">
        <title>Complete genome sequencing of Anaerostipes rhamnosivorans.</title>
        <authorList>
            <person name="Bui T.P.N."/>
            <person name="de Vos W.M."/>
        </authorList>
    </citation>
    <scope>NUCLEOTIDE SEQUENCE [LARGE SCALE GENOMIC DNA]</scope>
    <source>
        <strain evidence="6 7">1y2</strain>
    </source>
</reference>
<dbReference type="SUPFAM" id="SSF51206">
    <property type="entry name" value="cAMP-binding domain-like"/>
    <property type="match status" value="1"/>
</dbReference>
<evidence type="ECO:0000313" key="7">
    <source>
        <dbReference type="Proteomes" id="UP000298653"/>
    </source>
</evidence>
<name>A0A4P8I8Y4_9FIRM</name>
<dbReference type="InterPro" id="IPR036388">
    <property type="entry name" value="WH-like_DNA-bd_sf"/>
</dbReference>
<dbReference type="OrthoDB" id="9776746at2"/>
<dbReference type="CDD" id="cd00038">
    <property type="entry name" value="CAP_ED"/>
    <property type="match status" value="1"/>
</dbReference>
<keyword evidence="3" id="KW-0804">Transcription</keyword>
<keyword evidence="2" id="KW-0238">DNA-binding</keyword>
<evidence type="ECO:0000313" key="6">
    <source>
        <dbReference type="EMBL" id="QCP33846.1"/>
    </source>
</evidence>
<dbReference type="InterPro" id="IPR000595">
    <property type="entry name" value="cNMP-bd_dom"/>
</dbReference>
<protein>
    <submittedName>
        <fullName evidence="6">Transcriptional regulator, Crp/Fnr family</fullName>
    </submittedName>
</protein>
<dbReference type="GO" id="GO:0005829">
    <property type="term" value="C:cytosol"/>
    <property type="evidence" value="ECO:0007669"/>
    <property type="project" value="TreeGrafter"/>
</dbReference>
<dbReference type="InterPro" id="IPR050397">
    <property type="entry name" value="Env_Response_Regulators"/>
</dbReference>
<dbReference type="AlphaFoldDB" id="A0A4P8I8Y4"/>
<evidence type="ECO:0000256" key="1">
    <source>
        <dbReference type="ARBA" id="ARBA00023015"/>
    </source>
</evidence>
<accession>A0A4P8I8Y4</accession>
<feature type="domain" description="HTH crp-type" evidence="5">
    <location>
        <begin position="153"/>
        <end position="219"/>
    </location>
</feature>
<dbReference type="InterPro" id="IPR014710">
    <property type="entry name" value="RmlC-like_jellyroll"/>
</dbReference>
<dbReference type="PANTHER" id="PTHR24567">
    <property type="entry name" value="CRP FAMILY TRANSCRIPTIONAL REGULATORY PROTEIN"/>
    <property type="match status" value="1"/>
</dbReference>
<dbReference type="PANTHER" id="PTHR24567:SF74">
    <property type="entry name" value="HTH-TYPE TRANSCRIPTIONAL REGULATOR ARCR"/>
    <property type="match status" value="1"/>
</dbReference>
<dbReference type="PROSITE" id="PS51063">
    <property type="entry name" value="HTH_CRP_2"/>
    <property type="match status" value="1"/>
</dbReference>
<dbReference type="Proteomes" id="UP000298653">
    <property type="component" value="Chromosome"/>
</dbReference>
<dbReference type="CDD" id="cd00092">
    <property type="entry name" value="HTH_CRP"/>
    <property type="match status" value="1"/>
</dbReference>
<dbReference type="SUPFAM" id="SSF46785">
    <property type="entry name" value="Winged helix' DNA-binding domain"/>
    <property type="match status" value="1"/>
</dbReference>
<dbReference type="Gene3D" id="1.10.10.10">
    <property type="entry name" value="Winged helix-like DNA-binding domain superfamily/Winged helix DNA-binding domain"/>
    <property type="match status" value="1"/>
</dbReference>
<keyword evidence="7" id="KW-1185">Reference proteome</keyword>
<keyword evidence="1" id="KW-0805">Transcription regulation</keyword>